<dbReference type="SUPFAM" id="SSF64593">
    <property type="entry name" value="Intermediate filament protein, coiled coil region"/>
    <property type="match status" value="1"/>
</dbReference>
<evidence type="ECO:0000256" key="3">
    <source>
        <dbReference type="ARBA" id="ARBA00023054"/>
    </source>
</evidence>
<feature type="coiled-coil region" evidence="6">
    <location>
        <begin position="19"/>
        <end position="271"/>
    </location>
</feature>
<proteinExistence type="inferred from homology"/>
<feature type="region of interest" description="Disordered" evidence="7">
    <location>
        <begin position="293"/>
        <end position="331"/>
    </location>
</feature>
<dbReference type="GO" id="GO:0031507">
    <property type="term" value="P:heterochromatin formation"/>
    <property type="evidence" value="ECO:0007669"/>
    <property type="project" value="TreeGrafter"/>
</dbReference>
<dbReference type="InterPro" id="IPR036415">
    <property type="entry name" value="Lamin_tail_dom_sf"/>
</dbReference>
<dbReference type="GO" id="GO:0051664">
    <property type="term" value="P:nuclear pore localization"/>
    <property type="evidence" value="ECO:0007669"/>
    <property type="project" value="TreeGrafter"/>
</dbReference>
<dbReference type="PROSITE" id="PS00226">
    <property type="entry name" value="IF_ROD_1"/>
    <property type="match status" value="1"/>
</dbReference>
<dbReference type="PROSITE" id="PS51842">
    <property type="entry name" value="IF_ROD_2"/>
    <property type="match status" value="1"/>
</dbReference>
<dbReference type="GO" id="GO:0006998">
    <property type="term" value="P:nuclear envelope organization"/>
    <property type="evidence" value="ECO:0007669"/>
    <property type="project" value="TreeGrafter"/>
</dbReference>
<evidence type="ECO:0000256" key="1">
    <source>
        <dbReference type="ARBA" id="ARBA00004123"/>
    </source>
</evidence>
<dbReference type="Pfam" id="PF00038">
    <property type="entry name" value="Filament"/>
    <property type="match status" value="1"/>
</dbReference>
<dbReference type="Pfam" id="PF00932">
    <property type="entry name" value="LTD"/>
    <property type="match status" value="1"/>
</dbReference>
<dbReference type="AlphaFoldDB" id="Q9TX28"/>
<evidence type="ECO:0000256" key="6">
    <source>
        <dbReference type="SAM" id="Coils"/>
    </source>
</evidence>
<dbReference type="GO" id="GO:0005200">
    <property type="term" value="F:structural constituent of cytoskeleton"/>
    <property type="evidence" value="ECO:0007669"/>
    <property type="project" value="TreeGrafter"/>
</dbReference>
<feature type="domain" description="LTD" evidence="8">
    <location>
        <begin position="321"/>
        <end position="438"/>
    </location>
</feature>
<dbReference type="SMART" id="SM01391">
    <property type="entry name" value="Filament"/>
    <property type="match status" value="1"/>
</dbReference>
<feature type="compositionally biased region" description="Polar residues" evidence="7">
    <location>
        <begin position="322"/>
        <end position="331"/>
    </location>
</feature>
<evidence type="ECO:0000259" key="8">
    <source>
        <dbReference type="PROSITE" id="PS51841"/>
    </source>
</evidence>
<keyword evidence="4" id="KW-0539">Nucleus</keyword>
<dbReference type="InterPro" id="IPR018039">
    <property type="entry name" value="IF_conserved"/>
</dbReference>
<evidence type="ECO:0000259" key="9">
    <source>
        <dbReference type="PROSITE" id="PS51842"/>
    </source>
</evidence>
<dbReference type="GO" id="GO:0090435">
    <property type="term" value="P:protein localization to nuclear envelope"/>
    <property type="evidence" value="ECO:0007669"/>
    <property type="project" value="TreeGrafter"/>
</dbReference>
<dbReference type="InterPro" id="IPR039008">
    <property type="entry name" value="IF_rod_dom"/>
</dbReference>
<dbReference type="SUPFAM" id="SSF74853">
    <property type="entry name" value="Lamin A/C globular tail domain"/>
    <property type="match status" value="1"/>
</dbReference>
<comment type="subcellular location">
    <subcellularLocation>
        <location evidence="1">Nucleus</location>
    </subcellularLocation>
</comment>
<accession>Q9TX28</accession>
<keyword evidence="2 5" id="KW-0403">Intermediate filament</keyword>
<dbReference type="OrthoDB" id="102442at2759"/>
<feature type="compositionally biased region" description="Basic and acidic residues" evidence="7">
    <location>
        <begin position="305"/>
        <end position="319"/>
    </location>
</feature>
<dbReference type="Gene3D" id="1.20.5.500">
    <property type="entry name" value="Single helix bin"/>
    <property type="match status" value="1"/>
</dbReference>
<dbReference type="GO" id="GO:0005652">
    <property type="term" value="C:nuclear lamina"/>
    <property type="evidence" value="ECO:0007669"/>
    <property type="project" value="TreeGrafter"/>
</dbReference>
<dbReference type="Gene3D" id="1.20.5.1160">
    <property type="entry name" value="Vasodilator-stimulated phosphoprotein"/>
    <property type="match status" value="1"/>
</dbReference>
<dbReference type="Gene3D" id="2.60.40.1260">
    <property type="entry name" value="Lamin Tail domain"/>
    <property type="match status" value="1"/>
</dbReference>
<dbReference type="PROSITE" id="PS51841">
    <property type="entry name" value="LTD"/>
    <property type="match status" value="1"/>
</dbReference>
<evidence type="ECO:0000256" key="5">
    <source>
        <dbReference type="RuleBase" id="RU000685"/>
    </source>
</evidence>
<organism>
    <name type="scientific">Lytechinus variegatus</name>
    <name type="common">Green sea urchin</name>
    <name type="synonym">Echinus variegatus</name>
    <dbReference type="NCBI Taxonomy" id="7654"/>
    <lineage>
        <taxon>Eukaryota</taxon>
        <taxon>Metazoa</taxon>
        <taxon>Echinodermata</taxon>
        <taxon>Eleutherozoa</taxon>
        <taxon>Echinozoa</taxon>
        <taxon>Echinoidea</taxon>
        <taxon>Euechinoidea</taxon>
        <taxon>Echinacea</taxon>
        <taxon>Temnopleuroida</taxon>
        <taxon>Toxopneustidae</taxon>
        <taxon>Lytechinus</taxon>
    </lineage>
</organism>
<dbReference type="PANTHER" id="PTHR45721">
    <property type="entry name" value="LAMIN DM0-RELATED"/>
    <property type="match status" value="1"/>
</dbReference>
<reference key="1">
    <citation type="journal article" date="1995" name="Dev. Biol.">
        <title>Molecular characterization and expression patterns of a B-type nuclear lamin during sea urchin embryogenesis.</title>
        <authorList>
            <person name="Holy J."/>
            <person name="Wessel G."/>
            <person name="Berg L."/>
            <person name="Gregg R.G."/>
            <person name="Schatten G."/>
        </authorList>
    </citation>
    <scope>NUCLEOTIDE SEQUENCE</scope>
</reference>
<dbReference type="InterPro" id="IPR001322">
    <property type="entry name" value="Lamin_tail_dom"/>
</dbReference>
<dbReference type="GO" id="GO:0005882">
    <property type="term" value="C:intermediate filament"/>
    <property type="evidence" value="ECO:0007669"/>
    <property type="project" value="UniProtKB-KW"/>
</dbReference>
<name>Q9TX28_LYTVA</name>
<evidence type="ECO:0000256" key="4">
    <source>
        <dbReference type="ARBA" id="ARBA00023242"/>
    </source>
</evidence>
<dbReference type="SUPFAM" id="SSF57997">
    <property type="entry name" value="Tropomyosin"/>
    <property type="match status" value="1"/>
</dbReference>
<protein>
    <submittedName>
        <fullName>B-type nuclear lamin</fullName>
    </submittedName>
</protein>
<dbReference type="GO" id="GO:0007097">
    <property type="term" value="P:nuclear migration"/>
    <property type="evidence" value="ECO:0007669"/>
    <property type="project" value="TreeGrafter"/>
</dbReference>
<dbReference type="PANTHER" id="PTHR45721:SF11">
    <property type="entry name" value="LAMIN DM0-RELATED"/>
    <property type="match status" value="1"/>
</dbReference>
<feature type="domain" description="IF rod" evidence="9">
    <location>
        <begin position="1"/>
        <end position="293"/>
    </location>
</feature>
<evidence type="ECO:0000256" key="2">
    <source>
        <dbReference type="ARBA" id="ARBA00022754"/>
    </source>
</evidence>
<sequence length="456" mass="51935">TAGEKAKLQIECGKYKTELDNLRPRVGKLEKELNAANKRVSALEAQIADKDGRIRSLSNDKRSLEEELNELKKDLGNKEKQLKVAKKQVEEETLLRVDLENRIQSLKEELAFKEQLYKEELKETRTRRQVDMSSIEGQSIEELNNSLFESLQELREQTSEQTTLLRQETESLYFSKLADLKALAERHRNDAVNSQDEVRKLRSTVDDLNSEITTIRAQNDALIARIKDLEKQLRQEQDDHLEAITLRDKELQQLRDAVAEQLRDYDDLLNIKLSLDNEIATYRKLLEGEETRLRISTPPRKTKAASRDPRPSKRRRVEDESSITQSATNSGVVAIVESDPEGKFVKLHNNSETDQALGGWHLKRSADGGSEQSYKFTSKYVLKAGQEVTVWASGSGKSQSAPTDLVFKNTESWGTGDNVETTLVDASGEVMATRTVIKEVTTHEYREGREDRCTLM</sequence>
<evidence type="ECO:0000256" key="7">
    <source>
        <dbReference type="SAM" id="MobiDB-lite"/>
    </source>
</evidence>
<keyword evidence="3 6" id="KW-0175">Coiled coil</keyword>
<comment type="similarity">
    <text evidence="5">Belongs to the intermediate filament family.</text>
</comment>
<dbReference type="Gene3D" id="1.20.5.170">
    <property type="match status" value="1"/>
</dbReference>